<dbReference type="InterPro" id="IPR001660">
    <property type="entry name" value="SAM"/>
</dbReference>
<feature type="transmembrane region" description="Helical" evidence="8">
    <location>
        <begin position="192"/>
        <end position="212"/>
    </location>
</feature>
<dbReference type="OrthoDB" id="4062651at2759"/>
<evidence type="ECO:0000256" key="8">
    <source>
        <dbReference type="SAM" id="Phobius"/>
    </source>
</evidence>
<evidence type="ECO:0000256" key="3">
    <source>
        <dbReference type="ARBA" id="ARBA00022741"/>
    </source>
</evidence>
<dbReference type="InterPro" id="IPR013761">
    <property type="entry name" value="SAM/pointed_sf"/>
</dbReference>
<dbReference type="PROSITE" id="PS50105">
    <property type="entry name" value="SAM_DOMAIN"/>
    <property type="match status" value="1"/>
</dbReference>
<dbReference type="InParanoid" id="F2U1Q9"/>
<gene>
    <name evidence="11" type="ORF">PTSG_02276</name>
</gene>
<dbReference type="Gene3D" id="1.10.510.10">
    <property type="entry name" value="Transferase(Phosphotransferase) domain 1"/>
    <property type="match status" value="1"/>
</dbReference>
<evidence type="ECO:0000256" key="6">
    <source>
        <dbReference type="PROSITE-ProRule" id="PRU10141"/>
    </source>
</evidence>
<dbReference type="GO" id="GO:0005524">
    <property type="term" value="F:ATP binding"/>
    <property type="evidence" value="ECO:0007669"/>
    <property type="project" value="UniProtKB-UniRule"/>
</dbReference>
<proteinExistence type="predicted"/>
<dbReference type="GO" id="GO:0004674">
    <property type="term" value="F:protein serine/threonine kinase activity"/>
    <property type="evidence" value="ECO:0007669"/>
    <property type="project" value="UniProtKB-KW"/>
</dbReference>
<dbReference type="PROSITE" id="PS00107">
    <property type="entry name" value="PROTEIN_KINASE_ATP"/>
    <property type="match status" value="1"/>
</dbReference>
<dbReference type="PROSITE" id="PS50011">
    <property type="entry name" value="PROTEIN_KINASE_DOM"/>
    <property type="match status" value="1"/>
</dbReference>
<reference evidence="11" key="1">
    <citation type="submission" date="2009-08" db="EMBL/GenBank/DDBJ databases">
        <title>Annotation of Salpingoeca rosetta.</title>
        <authorList>
            <consortium name="The Broad Institute Genome Sequencing Platform"/>
            <person name="Russ C."/>
            <person name="Cuomo C."/>
            <person name="Burger G."/>
            <person name="Gray M.W."/>
            <person name="Holland P.W.H."/>
            <person name="King N."/>
            <person name="Lang F.B.F."/>
            <person name="Roger A.J."/>
            <person name="Ruiz-Trillo I."/>
            <person name="Young S.K."/>
            <person name="Zeng Q."/>
            <person name="Gargeya S."/>
            <person name="Alvarado L."/>
            <person name="Berlin A."/>
            <person name="Chapman S.B."/>
            <person name="Chen Z."/>
            <person name="Freedman E."/>
            <person name="Gellesch M."/>
            <person name="Goldberg J."/>
            <person name="Griggs A."/>
            <person name="Gujja S."/>
            <person name="Heilman E."/>
            <person name="Heiman D."/>
            <person name="Howarth C."/>
            <person name="Mehta T."/>
            <person name="Neiman D."/>
            <person name="Pearson M."/>
            <person name="Roberts A."/>
            <person name="Saif S."/>
            <person name="Shea T."/>
            <person name="Shenoy N."/>
            <person name="Sisk P."/>
            <person name="Stolte C."/>
            <person name="Sykes S."/>
            <person name="White J."/>
            <person name="Yandava C."/>
            <person name="Haas B."/>
            <person name="Nusbaum C."/>
            <person name="Birren B."/>
        </authorList>
    </citation>
    <scope>NUCLEOTIDE SEQUENCE</scope>
    <source>
        <strain evidence="11">ATCC 50818</strain>
    </source>
</reference>
<evidence type="ECO:0000256" key="4">
    <source>
        <dbReference type="ARBA" id="ARBA00022777"/>
    </source>
</evidence>
<keyword evidence="3 6" id="KW-0547">Nucleotide-binding</keyword>
<dbReference type="Pfam" id="PF07714">
    <property type="entry name" value="PK_Tyr_Ser-Thr"/>
    <property type="match status" value="1"/>
</dbReference>
<feature type="binding site" evidence="6">
    <location>
        <position position="406"/>
    </location>
    <ligand>
        <name>ATP</name>
        <dbReference type="ChEBI" id="CHEBI:30616"/>
    </ligand>
</feature>
<dbReference type="AlphaFoldDB" id="F2U1Q9"/>
<dbReference type="InterPro" id="IPR001245">
    <property type="entry name" value="Ser-Thr/Tyr_kinase_cat_dom"/>
</dbReference>
<evidence type="ECO:0000313" key="11">
    <source>
        <dbReference type="EMBL" id="EGD81561.1"/>
    </source>
</evidence>
<dbReference type="SMART" id="SM00220">
    <property type="entry name" value="S_TKc"/>
    <property type="match status" value="1"/>
</dbReference>
<sequence length="618" mass="68980">MMDVGFADQQPPHDGLHGQLLGAQLELPKNGTCKTLVFGRRGKVDWFLLGIGMFQLLGFAFIMLYQYLKKIKAVKGLPVTGNLTMFPAYMRIMWAFGLTIAFFLGGNLYFNTRPFIADYAIEEAVYWGVANWIYHTVVDGILIFLCFRGSGIRSLRNAAIVSAVVGFVYGVGTTLALLASHWAPHHDLDYGLAVQLSTEGLLLVMYLIVLFAPYRVLYRRPAAILYAGCWCIYRPIYMTTLVLMYLNVDAGFCLYGAITTFAWNAVKPGLIYFTLQRDQRYWVGSFATRQSTLRGSTRATSSSRESLATGKGGGGGGGGGDEDDEECPLLPMMQGDQLDDVAASALGRYMDVVGDMCPMIDMANLKFQKLEDNIAPEEVLKRRLLGAGGTGRVYRGVYEGKDVAIKMLYCIQLEKDTIRNFCLENSLLCTIRHPNVVQGEGVCVAPPAIASVMELCSGNLLELFGMQRRDKQLADWDVRLNMAIDCCRSVACLHRLGLVHCDIKSCNFLVCQESVSKWTNRDVLLWLKTMGLDDFVPDFRRAGTCGWGTGPHNPGLLQLEPAHLRTVVSTRRQQLASYPHLVREVKELRRYIIRRRQGALVKITDLELSRDTCRFYGG</sequence>
<dbReference type="InterPro" id="IPR017441">
    <property type="entry name" value="Protein_kinase_ATP_BS"/>
</dbReference>
<accession>F2U1Q9</accession>
<keyword evidence="4 11" id="KW-0418">Kinase</keyword>
<feature type="compositionally biased region" description="Polar residues" evidence="7">
    <location>
        <begin position="294"/>
        <end position="306"/>
    </location>
</feature>
<dbReference type="STRING" id="946362.F2U1Q9"/>
<feature type="domain" description="SAM" evidence="10">
    <location>
        <begin position="518"/>
        <end position="591"/>
    </location>
</feature>
<keyword evidence="2" id="KW-0808">Transferase</keyword>
<dbReference type="PROSITE" id="PS00108">
    <property type="entry name" value="PROTEIN_KINASE_ST"/>
    <property type="match status" value="1"/>
</dbReference>
<feature type="transmembrane region" description="Helical" evidence="8">
    <location>
        <begin position="46"/>
        <end position="68"/>
    </location>
</feature>
<dbReference type="EMBL" id="GL832959">
    <property type="protein sequence ID" value="EGD81561.1"/>
    <property type="molecule type" value="Genomic_DNA"/>
</dbReference>
<evidence type="ECO:0000259" key="9">
    <source>
        <dbReference type="PROSITE" id="PS50011"/>
    </source>
</evidence>
<evidence type="ECO:0000256" key="7">
    <source>
        <dbReference type="SAM" id="MobiDB-lite"/>
    </source>
</evidence>
<name>F2U1Q9_SALR5</name>
<dbReference type="GeneID" id="16077358"/>
<dbReference type="Gene3D" id="1.10.150.50">
    <property type="entry name" value="Transcription Factor, Ets-1"/>
    <property type="match status" value="1"/>
</dbReference>
<keyword evidence="12" id="KW-1185">Reference proteome</keyword>
<dbReference type="InterPro" id="IPR000719">
    <property type="entry name" value="Prot_kinase_dom"/>
</dbReference>
<evidence type="ECO:0000256" key="1">
    <source>
        <dbReference type="ARBA" id="ARBA00022527"/>
    </source>
</evidence>
<feature type="transmembrane region" description="Helical" evidence="8">
    <location>
        <begin position="159"/>
        <end position="180"/>
    </location>
</feature>
<keyword evidence="5 6" id="KW-0067">ATP-binding</keyword>
<feature type="region of interest" description="Disordered" evidence="7">
    <location>
        <begin position="294"/>
        <end position="326"/>
    </location>
</feature>
<keyword evidence="1" id="KW-0723">Serine/threonine-protein kinase</keyword>
<dbReference type="Proteomes" id="UP000007799">
    <property type="component" value="Unassembled WGS sequence"/>
</dbReference>
<dbReference type="InterPro" id="IPR011009">
    <property type="entry name" value="Kinase-like_dom_sf"/>
</dbReference>
<keyword evidence="8" id="KW-0472">Membrane</keyword>
<feature type="compositionally biased region" description="Gly residues" evidence="7">
    <location>
        <begin position="310"/>
        <end position="319"/>
    </location>
</feature>
<keyword evidence="8" id="KW-1133">Transmembrane helix</keyword>
<dbReference type="KEGG" id="sre:PTSG_02276"/>
<feature type="transmembrane region" description="Helical" evidence="8">
    <location>
        <begin position="125"/>
        <end position="147"/>
    </location>
</feature>
<dbReference type="PANTHER" id="PTHR44329:SF288">
    <property type="entry name" value="MITOGEN-ACTIVATED PROTEIN KINASE KINASE KINASE 20"/>
    <property type="match status" value="1"/>
</dbReference>
<dbReference type="RefSeq" id="XP_004996765.1">
    <property type="nucleotide sequence ID" value="XM_004996708.1"/>
</dbReference>
<dbReference type="OMA" id="FWICERS"/>
<dbReference type="PANTHER" id="PTHR44329">
    <property type="entry name" value="SERINE/THREONINE-PROTEIN KINASE TNNI3K-RELATED"/>
    <property type="match status" value="1"/>
</dbReference>
<protein>
    <submittedName>
        <fullName evidence="11">TKL protein kinase</fullName>
    </submittedName>
</protein>
<evidence type="ECO:0000256" key="2">
    <source>
        <dbReference type="ARBA" id="ARBA00022679"/>
    </source>
</evidence>
<organism evidence="11 12">
    <name type="scientific">Salpingoeca rosetta (strain ATCC 50818 / BSB-021)</name>
    <dbReference type="NCBI Taxonomy" id="946362"/>
    <lineage>
        <taxon>Eukaryota</taxon>
        <taxon>Choanoflagellata</taxon>
        <taxon>Craspedida</taxon>
        <taxon>Salpingoecidae</taxon>
        <taxon>Salpingoeca</taxon>
    </lineage>
</organism>
<evidence type="ECO:0000313" key="12">
    <source>
        <dbReference type="Proteomes" id="UP000007799"/>
    </source>
</evidence>
<dbReference type="SUPFAM" id="SSF56112">
    <property type="entry name" value="Protein kinase-like (PK-like)"/>
    <property type="match status" value="1"/>
</dbReference>
<feature type="domain" description="Protein kinase" evidence="9">
    <location>
        <begin position="379"/>
        <end position="618"/>
    </location>
</feature>
<evidence type="ECO:0000256" key="5">
    <source>
        <dbReference type="ARBA" id="ARBA00022840"/>
    </source>
</evidence>
<keyword evidence="8" id="KW-0812">Transmembrane</keyword>
<dbReference type="InterPro" id="IPR008271">
    <property type="entry name" value="Ser/Thr_kinase_AS"/>
</dbReference>
<dbReference type="Gene3D" id="3.30.200.20">
    <property type="entry name" value="Phosphorylase Kinase, domain 1"/>
    <property type="match status" value="1"/>
</dbReference>
<feature type="transmembrane region" description="Helical" evidence="8">
    <location>
        <begin position="88"/>
        <end position="110"/>
    </location>
</feature>
<evidence type="ECO:0000259" key="10">
    <source>
        <dbReference type="PROSITE" id="PS50105"/>
    </source>
</evidence>
<dbReference type="eggNOG" id="KOG0192">
    <property type="taxonomic scope" value="Eukaryota"/>
</dbReference>
<dbReference type="InterPro" id="IPR051681">
    <property type="entry name" value="Ser/Thr_Kinases-Pseudokinases"/>
</dbReference>